<dbReference type="EMBL" id="JBHSFW010000017">
    <property type="protein sequence ID" value="MFC4620188.1"/>
    <property type="molecule type" value="Genomic_DNA"/>
</dbReference>
<name>A0ABV9GQB6_9BACL</name>
<proteinExistence type="predicted"/>
<organism evidence="2 3">
    <name type="scientific">Camelliibacillus cellulosilyticus</name>
    <dbReference type="NCBI Taxonomy" id="2174486"/>
    <lineage>
        <taxon>Bacteria</taxon>
        <taxon>Bacillati</taxon>
        <taxon>Bacillota</taxon>
        <taxon>Bacilli</taxon>
        <taxon>Bacillales</taxon>
        <taxon>Sporolactobacillaceae</taxon>
        <taxon>Camelliibacillus</taxon>
    </lineage>
</organism>
<accession>A0ABV9GQB6</accession>
<evidence type="ECO:0000256" key="1">
    <source>
        <dbReference type="SAM" id="Phobius"/>
    </source>
</evidence>
<gene>
    <name evidence="2" type="ORF">ACFO4N_15860</name>
</gene>
<keyword evidence="1" id="KW-1133">Transmembrane helix</keyword>
<evidence type="ECO:0000313" key="2">
    <source>
        <dbReference type="EMBL" id="MFC4620188.1"/>
    </source>
</evidence>
<evidence type="ECO:0008006" key="4">
    <source>
        <dbReference type="Google" id="ProtNLM"/>
    </source>
</evidence>
<sequence>MDFIHQYTDPFSLMLIIFPLFSIAIGFVFFRIKYISAIIAFVLPFFIVFKYDIFAGILYGVIYAGLSLVASFVLSNIIKVFKKA</sequence>
<feature type="transmembrane region" description="Helical" evidence="1">
    <location>
        <begin position="12"/>
        <end position="29"/>
    </location>
</feature>
<feature type="transmembrane region" description="Helical" evidence="1">
    <location>
        <begin position="34"/>
        <end position="51"/>
    </location>
</feature>
<dbReference type="RefSeq" id="WP_376847304.1">
    <property type="nucleotide sequence ID" value="NZ_JBHSFW010000017.1"/>
</dbReference>
<keyword evidence="1" id="KW-0812">Transmembrane</keyword>
<keyword evidence="3" id="KW-1185">Reference proteome</keyword>
<dbReference type="Proteomes" id="UP001596022">
    <property type="component" value="Unassembled WGS sequence"/>
</dbReference>
<reference evidence="3" key="1">
    <citation type="journal article" date="2019" name="Int. J. Syst. Evol. Microbiol.">
        <title>The Global Catalogue of Microorganisms (GCM) 10K type strain sequencing project: providing services to taxonomists for standard genome sequencing and annotation.</title>
        <authorList>
            <consortium name="The Broad Institute Genomics Platform"/>
            <consortium name="The Broad Institute Genome Sequencing Center for Infectious Disease"/>
            <person name="Wu L."/>
            <person name="Ma J."/>
        </authorList>
    </citation>
    <scope>NUCLEOTIDE SEQUENCE [LARGE SCALE GENOMIC DNA]</scope>
    <source>
        <strain evidence="3">CGMCC 1.16306</strain>
    </source>
</reference>
<evidence type="ECO:0000313" key="3">
    <source>
        <dbReference type="Proteomes" id="UP001596022"/>
    </source>
</evidence>
<feature type="transmembrane region" description="Helical" evidence="1">
    <location>
        <begin position="57"/>
        <end position="78"/>
    </location>
</feature>
<protein>
    <recommendedName>
        <fullName evidence="4">DUF2651 domain-containing protein</fullName>
    </recommendedName>
</protein>
<comment type="caution">
    <text evidence="2">The sequence shown here is derived from an EMBL/GenBank/DDBJ whole genome shotgun (WGS) entry which is preliminary data.</text>
</comment>
<keyword evidence="1" id="KW-0472">Membrane</keyword>